<evidence type="ECO:0000313" key="2">
    <source>
        <dbReference type="Proteomes" id="UP001148662"/>
    </source>
</evidence>
<keyword evidence="2" id="KW-1185">Reference proteome</keyword>
<gene>
    <name evidence="1" type="ORF">NM688_g9211</name>
</gene>
<dbReference type="Proteomes" id="UP001148662">
    <property type="component" value="Unassembled WGS sequence"/>
</dbReference>
<organism evidence="1 2">
    <name type="scientific">Phlebia brevispora</name>
    <dbReference type="NCBI Taxonomy" id="194682"/>
    <lineage>
        <taxon>Eukaryota</taxon>
        <taxon>Fungi</taxon>
        <taxon>Dikarya</taxon>
        <taxon>Basidiomycota</taxon>
        <taxon>Agaricomycotina</taxon>
        <taxon>Agaricomycetes</taxon>
        <taxon>Polyporales</taxon>
        <taxon>Meruliaceae</taxon>
        <taxon>Phlebia</taxon>
    </lineage>
</organism>
<name>A0ACC1RKS9_9APHY</name>
<dbReference type="EMBL" id="JANHOG010002776">
    <property type="protein sequence ID" value="KAJ3520085.1"/>
    <property type="molecule type" value="Genomic_DNA"/>
</dbReference>
<comment type="caution">
    <text evidence="1">The sequence shown here is derived from an EMBL/GenBank/DDBJ whole genome shotgun (WGS) entry which is preliminary data.</text>
</comment>
<evidence type="ECO:0000313" key="1">
    <source>
        <dbReference type="EMBL" id="KAJ3520085.1"/>
    </source>
</evidence>
<protein>
    <submittedName>
        <fullName evidence="1">Uncharacterized protein</fullName>
    </submittedName>
</protein>
<sequence length="416" mass="46664">MQSLSASRFFAALRKEYRHEPMDNEYGLYILEQHSHTRSRDLWQGHEPDVPAIRMVGDVLLNVAQMFIADMFPSRPDAMRPSAQEMQTFMEALVFLTHIVSLVSSSWRETLVDTLVEFYDRLRDAEVAGPWITSAELNGPRYPGFKAPVLQSLARMSSITITPAGHLSVFSSETASTPTELVQLAVQSFKNNPRYIRKEDRHTFIVLANNALQKSVLGTDLTVDKDIVRQLLLCIDDAARLAIELKIHNLGFYGEYHPLLETLVWFVERRNPVSVHLVPITLVEHLADNISSGLLSGEARHLVRQLRMLVTKHERSYSKMDSDATVTAHSPMFEHDAAWPASSSSLECRDKSVAESCKMSLDIVRSTSGFGIPNPIFPLTPFSLVEESRDADLELGDVSYAFPSPQLPVLSPVDTS</sequence>
<proteinExistence type="predicted"/>
<reference evidence="1" key="1">
    <citation type="submission" date="2022-07" db="EMBL/GenBank/DDBJ databases">
        <title>Genome Sequence of Phlebia brevispora.</title>
        <authorList>
            <person name="Buettner E."/>
        </authorList>
    </citation>
    <scope>NUCLEOTIDE SEQUENCE</scope>
    <source>
        <strain evidence="1">MPL23</strain>
    </source>
</reference>
<accession>A0ACC1RKS9</accession>